<dbReference type="EMBL" id="JAUEPU010000160">
    <property type="protein sequence ID" value="KAK0474987.1"/>
    <property type="molecule type" value="Genomic_DNA"/>
</dbReference>
<protein>
    <submittedName>
        <fullName evidence="1">Uncharacterized protein</fullName>
    </submittedName>
</protein>
<sequence length="270" mass="29868">MSALGLVFHYVCGLSRSYDLASLDLTVVYRKKNSPSMIYIELVNSGKRMSLARLDIDCTGAVTILDSETVEVQFYAHIIFFSPRSHAPVRASKKISFNGSGSRYPAFTTAPLTTTGRYAQQRKEMPVYHLPAAIAPLNAHRYALPRPAYVPCRYVERLLGTSYASGEMRAGAQFVVEMTMKMYNGVEPAISFAESKAIIARVIETPFVNPARSLCVNKQYMSTSEDHACHVIDHWVVFGIITVLLPNLGLPPTRLPLCFSFVRGSFASVG</sequence>
<reference evidence="1" key="1">
    <citation type="submission" date="2023-06" db="EMBL/GenBank/DDBJ databases">
        <authorList>
            <consortium name="Lawrence Berkeley National Laboratory"/>
            <person name="Ahrendt S."/>
            <person name="Sahu N."/>
            <person name="Indic B."/>
            <person name="Wong-Bajracharya J."/>
            <person name="Merenyi Z."/>
            <person name="Ke H.-M."/>
            <person name="Monk M."/>
            <person name="Kocsube S."/>
            <person name="Drula E."/>
            <person name="Lipzen A."/>
            <person name="Balint B."/>
            <person name="Henrissat B."/>
            <person name="Andreopoulos B."/>
            <person name="Martin F.M."/>
            <person name="Harder C.B."/>
            <person name="Rigling D."/>
            <person name="Ford K.L."/>
            <person name="Foster G.D."/>
            <person name="Pangilinan J."/>
            <person name="Papanicolaou A."/>
            <person name="Barry K."/>
            <person name="LaButti K."/>
            <person name="Viragh M."/>
            <person name="Koriabine M."/>
            <person name="Yan M."/>
            <person name="Riley R."/>
            <person name="Champramary S."/>
            <person name="Plett K.L."/>
            <person name="Tsai I.J."/>
            <person name="Slot J."/>
            <person name="Sipos G."/>
            <person name="Plett J."/>
            <person name="Nagy L.G."/>
            <person name="Grigoriev I.V."/>
        </authorList>
    </citation>
    <scope>NUCLEOTIDE SEQUENCE</scope>
    <source>
        <strain evidence="1">HWK02</strain>
    </source>
</reference>
<keyword evidence="2" id="KW-1185">Reference proteome</keyword>
<accession>A0AA39U0J2</accession>
<name>A0AA39U0J2_9AGAR</name>
<evidence type="ECO:0000313" key="1">
    <source>
        <dbReference type="EMBL" id="KAK0474987.1"/>
    </source>
</evidence>
<evidence type="ECO:0000313" key="2">
    <source>
        <dbReference type="Proteomes" id="UP001175228"/>
    </source>
</evidence>
<gene>
    <name evidence="1" type="ORF">EDD18DRAFT_1116290</name>
</gene>
<comment type="caution">
    <text evidence="1">The sequence shown here is derived from an EMBL/GenBank/DDBJ whole genome shotgun (WGS) entry which is preliminary data.</text>
</comment>
<proteinExistence type="predicted"/>
<dbReference type="AlphaFoldDB" id="A0AA39U0J2"/>
<organism evidence="1 2">
    <name type="scientific">Armillaria luteobubalina</name>
    <dbReference type="NCBI Taxonomy" id="153913"/>
    <lineage>
        <taxon>Eukaryota</taxon>
        <taxon>Fungi</taxon>
        <taxon>Dikarya</taxon>
        <taxon>Basidiomycota</taxon>
        <taxon>Agaricomycotina</taxon>
        <taxon>Agaricomycetes</taxon>
        <taxon>Agaricomycetidae</taxon>
        <taxon>Agaricales</taxon>
        <taxon>Marasmiineae</taxon>
        <taxon>Physalacriaceae</taxon>
        <taxon>Armillaria</taxon>
    </lineage>
</organism>
<dbReference type="Proteomes" id="UP001175228">
    <property type="component" value="Unassembled WGS sequence"/>
</dbReference>